<protein>
    <submittedName>
        <fullName evidence="2">Uncharacterized protein</fullName>
    </submittedName>
</protein>
<evidence type="ECO:0000256" key="1">
    <source>
        <dbReference type="SAM" id="MobiDB-lite"/>
    </source>
</evidence>
<feature type="compositionally biased region" description="Low complexity" evidence="1">
    <location>
        <begin position="11"/>
        <end position="33"/>
    </location>
</feature>
<evidence type="ECO:0000313" key="3">
    <source>
        <dbReference type="Proteomes" id="UP000439903"/>
    </source>
</evidence>
<dbReference type="Proteomes" id="UP000439903">
    <property type="component" value="Unassembled WGS sequence"/>
</dbReference>
<keyword evidence="3" id="KW-1185">Reference proteome</keyword>
<feature type="region of interest" description="Disordered" evidence="1">
    <location>
        <begin position="1"/>
        <end position="33"/>
    </location>
</feature>
<comment type="caution">
    <text evidence="2">The sequence shown here is derived from an EMBL/GenBank/DDBJ whole genome shotgun (WGS) entry which is preliminary data.</text>
</comment>
<organism evidence="2 3">
    <name type="scientific">Gigaspora margarita</name>
    <dbReference type="NCBI Taxonomy" id="4874"/>
    <lineage>
        <taxon>Eukaryota</taxon>
        <taxon>Fungi</taxon>
        <taxon>Fungi incertae sedis</taxon>
        <taxon>Mucoromycota</taxon>
        <taxon>Glomeromycotina</taxon>
        <taxon>Glomeromycetes</taxon>
        <taxon>Diversisporales</taxon>
        <taxon>Gigasporaceae</taxon>
        <taxon>Gigaspora</taxon>
    </lineage>
</organism>
<evidence type="ECO:0000313" key="2">
    <source>
        <dbReference type="EMBL" id="KAF0387095.1"/>
    </source>
</evidence>
<proteinExistence type="predicted"/>
<accession>A0A8H4A0E4</accession>
<sequence>MASDTLDSESDTLSSELDMLSSESNASSSSDQSMLMEEIEPQLEVREESTQTIVDGGISFQLLFKEYGSYFNNFTEMSLFTWVTKHMIKLYLIGSFIKYKDKETRIRKMVAIVSTSSASAPHNVSTLKIILDIYYDDFGTFRNIYHSLGFVPSGEEFNDVMKPIIDEIKILEKGTLMNIADQDI</sequence>
<name>A0A8H4A0E4_GIGMA</name>
<gene>
    <name evidence="2" type="ORF">F8M41_011267</name>
</gene>
<dbReference type="AlphaFoldDB" id="A0A8H4A0E4"/>
<reference evidence="2 3" key="1">
    <citation type="journal article" date="2019" name="Environ. Microbiol.">
        <title>At the nexus of three kingdoms: the genome of the mycorrhizal fungus Gigaspora margarita provides insights into plant, endobacterial and fungal interactions.</title>
        <authorList>
            <person name="Venice F."/>
            <person name="Ghignone S."/>
            <person name="Salvioli di Fossalunga A."/>
            <person name="Amselem J."/>
            <person name="Novero M."/>
            <person name="Xianan X."/>
            <person name="Sedzielewska Toro K."/>
            <person name="Morin E."/>
            <person name="Lipzen A."/>
            <person name="Grigoriev I.V."/>
            <person name="Henrissat B."/>
            <person name="Martin F.M."/>
            <person name="Bonfante P."/>
        </authorList>
    </citation>
    <scope>NUCLEOTIDE SEQUENCE [LARGE SCALE GENOMIC DNA]</scope>
    <source>
        <strain evidence="2 3">BEG34</strain>
    </source>
</reference>
<dbReference type="EMBL" id="WTPW01002309">
    <property type="protein sequence ID" value="KAF0387095.1"/>
    <property type="molecule type" value="Genomic_DNA"/>
</dbReference>
<dbReference type="OrthoDB" id="2427080at2759"/>
<feature type="compositionally biased region" description="Acidic residues" evidence="1">
    <location>
        <begin position="1"/>
        <end position="10"/>
    </location>
</feature>